<evidence type="ECO:0000259" key="9">
    <source>
        <dbReference type="PROSITE" id="PS51695"/>
    </source>
</evidence>
<accession>A0A4V1L5V7</accession>
<name>A0A4V1L5V7_9BACT</name>
<dbReference type="Gene3D" id="3.40.50.200">
    <property type="entry name" value="Peptidase S8/S53 domain"/>
    <property type="match status" value="1"/>
</dbReference>
<dbReference type="Proteomes" id="UP000289437">
    <property type="component" value="Unassembled WGS sequence"/>
</dbReference>
<dbReference type="SUPFAM" id="SSF52743">
    <property type="entry name" value="Subtilisin-like"/>
    <property type="match status" value="1"/>
</dbReference>
<dbReference type="OrthoDB" id="9002785at2"/>
<comment type="cofactor">
    <cofactor evidence="1">
        <name>Ca(2+)</name>
        <dbReference type="ChEBI" id="CHEBI:29108"/>
    </cofactor>
</comment>
<gene>
    <name evidence="10" type="ORF">GRAN_0414</name>
</gene>
<sequence>MATKFWLRALHFGLVPVFTAGLTSLTASPAQAQTAKFATAESVSDADQSQVIGATVWLSLHNRAQLDSKVNSLYDEKSATFHKWMKKTDLSSYTPTNAEVEAVKAELTKQGLTVKSTGPNNMFVAVTGTVATMETAFHTQIKNLSIKGEVVRATTVAPTMTGVAATLVSSISGISPNRFHPTVLHPTDPDTGKKFAGIPMAQSDGLLFSGQCFRDVQTETFKTPGAAVPIGVYVGNRYGQSVTNTAAGTLPPCGYDVKELTTAYGMKPSYAKGLDGTGQTIVIVDAYGSSTIMKDANSFSTLNGLPKLTANNFQVVYPGGAPAATTAANAQGWAEETSLDVEWAHAMAPGANIILLVSPSDYDTDLSGTLFYGIVNGLGSVISNSYSGAELVDLYEYPEELVISNLVTEIGAAFGISVNYSSGDDGDLDAVLGISQNSVSDLGASPYATSVGGTSVALTNKNDFKFQTGWGNNLTKLASSTGAPLAPPLFEGNIGGSGGGESRYFRQPSWQQSLPGGNRQQPDVSMVADPYTGAEFIYSVDGAQYLSVIGGTSLSCPMFSGVWAVANQEAGLLHGTGTLLGQAAPIVAKLAGTPAITDILPYTTPTNVTGLIITKAGVRDYSSAQLAYPLEGTVDYLSAIYNSPFSGSWFTLSFGTDTSLKVTKGWDNVTGYGSPTGLPFIEAAAK</sequence>
<dbReference type="GO" id="GO:0006508">
    <property type="term" value="P:proteolysis"/>
    <property type="evidence" value="ECO:0007669"/>
    <property type="project" value="UniProtKB-KW"/>
</dbReference>
<evidence type="ECO:0000256" key="5">
    <source>
        <dbReference type="ARBA" id="ARBA00022825"/>
    </source>
</evidence>
<feature type="signal peptide" evidence="8">
    <location>
        <begin position="1"/>
        <end position="32"/>
    </location>
</feature>
<keyword evidence="7" id="KW-0865">Zymogen</keyword>
<dbReference type="InterPro" id="IPR015366">
    <property type="entry name" value="S53_propep"/>
</dbReference>
<keyword evidence="11" id="KW-1185">Reference proteome</keyword>
<dbReference type="GO" id="GO:0004252">
    <property type="term" value="F:serine-type endopeptidase activity"/>
    <property type="evidence" value="ECO:0007669"/>
    <property type="project" value="InterPro"/>
</dbReference>
<keyword evidence="2" id="KW-0645">Protease</keyword>
<evidence type="ECO:0000256" key="8">
    <source>
        <dbReference type="SAM" id="SignalP"/>
    </source>
</evidence>
<reference evidence="11" key="2">
    <citation type="submission" date="2019-02" db="EMBL/GenBank/DDBJ databases">
        <title>Granulicella sibirica sp. nov., a psychrotolerant acidobacterium isolated from an organic soil layer in forested tundra, West Siberia.</title>
        <authorList>
            <person name="Oshkin I.Y."/>
            <person name="Kulichevskaya I.S."/>
            <person name="Rijpstra W.I.C."/>
            <person name="Sinninghe Damste J.S."/>
            <person name="Rakitin A.L."/>
            <person name="Ravin N.V."/>
            <person name="Dedysh S.N."/>
        </authorList>
    </citation>
    <scope>NUCLEOTIDE SEQUENCE [LARGE SCALE GENOMIC DNA]</scope>
    <source>
        <strain evidence="11">AF10</strain>
    </source>
</reference>
<dbReference type="GO" id="GO:0008240">
    <property type="term" value="F:tripeptidyl-peptidase activity"/>
    <property type="evidence" value="ECO:0007669"/>
    <property type="project" value="TreeGrafter"/>
</dbReference>
<keyword evidence="3" id="KW-0479">Metal-binding</keyword>
<dbReference type="PROSITE" id="PS51695">
    <property type="entry name" value="SEDOLISIN"/>
    <property type="match status" value="1"/>
</dbReference>
<dbReference type="PANTHER" id="PTHR14218">
    <property type="entry name" value="PROTEASE S8 TRIPEPTIDYL PEPTIDASE I CLN2"/>
    <property type="match status" value="1"/>
</dbReference>
<feature type="chain" id="PRO_5020322767" description="Peptidase S53 domain-containing protein" evidence="8">
    <location>
        <begin position="33"/>
        <end position="686"/>
    </location>
</feature>
<evidence type="ECO:0000256" key="6">
    <source>
        <dbReference type="ARBA" id="ARBA00022837"/>
    </source>
</evidence>
<dbReference type="AlphaFoldDB" id="A0A4V1L5V7"/>
<proteinExistence type="predicted"/>
<evidence type="ECO:0000256" key="2">
    <source>
        <dbReference type="ARBA" id="ARBA00022670"/>
    </source>
</evidence>
<evidence type="ECO:0000313" key="11">
    <source>
        <dbReference type="Proteomes" id="UP000289437"/>
    </source>
</evidence>
<dbReference type="CDD" id="cd04056">
    <property type="entry name" value="Peptidases_S53"/>
    <property type="match status" value="1"/>
</dbReference>
<dbReference type="InterPro" id="IPR030400">
    <property type="entry name" value="Sedolisin_dom"/>
</dbReference>
<evidence type="ECO:0000313" key="10">
    <source>
        <dbReference type="EMBL" id="RXH57104.1"/>
    </source>
</evidence>
<dbReference type="Pfam" id="PF09286">
    <property type="entry name" value="Pro-kuma_activ"/>
    <property type="match status" value="1"/>
</dbReference>
<keyword evidence="4" id="KW-0378">Hydrolase</keyword>
<keyword evidence="5" id="KW-0720">Serine protease</keyword>
<dbReference type="RefSeq" id="WP_128911325.1">
    <property type="nucleotide sequence ID" value="NZ_RDSM01000001.1"/>
</dbReference>
<protein>
    <recommendedName>
        <fullName evidence="9">Peptidase S53 domain-containing protein</fullName>
    </recommendedName>
</protein>
<keyword evidence="6" id="KW-0106">Calcium</keyword>
<dbReference type="PANTHER" id="PTHR14218:SF15">
    <property type="entry name" value="TRIPEPTIDYL-PEPTIDASE 1"/>
    <property type="match status" value="1"/>
</dbReference>
<dbReference type="CDD" id="cd11377">
    <property type="entry name" value="Pro-peptidase_S53"/>
    <property type="match status" value="1"/>
</dbReference>
<keyword evidence="8" id="KW-0732">Signal</keyword>
<dbReference type="SUPFAM" id="SSF54897">
    <property type="entry name" value="Protease propeptides/inhibitors"/>
    <property type="match status" value="1"/>
</dbReference>
<comment type="caution">
    <text evidence="10">The sequence shown here is derived from an EMBL/GenBank/DDBJ whole genome shotgun (WGS) entry which is preliminary data.</text>
</comment>
<dbReference type="InterPro" id="IPR050819">
    <property type="entry name" value="Tripeptidyl-peptidase_I"/>
</dbReference>
<evidence type="ECO:0000256" key="3">
    <source>
        <dbReference type="ARBA" id="ARBA00022723"/>
    </source>
</evidence>
<dbReference type="InterPro" id="IPR023828">
    <property type="entry name" value="Peptidase_S8_Ser-AS"/>
</dbReference>
<evidence type="ECO:0000256" key="1">
    <source>
        <dbReference type="ARBA" id="ARBA00001913"/>
    </source>
</evidence>
<feature type="domain" description="Peptidase S53" evidence="9">
    <location>
        <begin position="255"/>
        <end position="686"/>
    </location>
</feature>
<dbReference type="PROSITE" id="PS00138">
    <property type="entry name" value="SUBTILASE_SER"/>
    <property type="match status" value="1"/>
</dbReference>
<dbReference type="InterPro" id="IPR036852">
    <property type="entry name" value="Peptidase_S8/S53_dom_sf"/>
</dbReference>
<dbReference type="EMBL" id="RDSM01000001">
    <property type="protein sequence ID" value="RXH57104.1"/>
    <property type="molecule type" value="Genomic_DNA"/>
</dbReference>
<organism evidence="10 11">
    <name type="scientific">Granulicella sibirica</name>
    <dbReference type="NCBI Taxonomy" id="2479048"/>
    <lineage>
        <taxon>Bacteria</taxon>
        <taxon>Pseudomonadati</taxon>
        <taxon>Acidobacteriota</taxon>
        <taxon>Terriglobia</taxon>
        <taxon>Terriglobales</taxon>
        <taxon>Acidobacteriaceae</taxon>
        <taxon>Granulicella</taxon>
    </lineage>
</organism>
<evidence type="ECO:0000256" key="4">
    <source>
        <dbReference type="ARBA" id="ARBA00022801"/>
    </source>
</evidence>
<reference evidence="10 11" key="1">
    <citation type="submission" date="2018-11" db="EMBL/GenBank/DDBJ databases">
        <authorList>
            <person name="Mardanov A.V."/>
            <person name="Ravin N.V."/>
            <person name="Dedysh S.N."/>
        </authorList>
    </citation>
    <scope>NUCLEOTIDE SEQUENCE [LARGE SCALE GENOMIC DNA]</scope>
    <source>
        <strain evidence="10 11">AF10</strain>
    </source>
</reference>
<dbReference type="GO" id="GO:0046872">
    <property type="term" value="F:metal ion binding"/>
    <property type="evidence" value="ECO:0007669"/>
    <property type="project" value="UniProtKB-KW"/>
</dbReference>
<dbReference type="SMART" id="SM00944">
    <property type="entry name" value="Pro-kuma_activ"/>
    <property type="match status" value="1"/>
</dbReference>
<evidence type="ECO:0000256" key="7">
    <source>
        <dbReference type="ARBA" id="ARBA00023145"/>
    </source>
</evidence>